<sequence>MKYTLLKICFVGVFIFGIIYPYSVSSAKTKIEWDNPNVDWKDVDKNPQKFKGWEVHHGHPNLCQEIKNRVCYTLGKLEEGDKVTVLKQMKIKGLMDTYYKIKTTDGRVGLIDSFFVYLPLKNPKEYKLTPNKSLIRPISTTKITKVKLTSTFNKNKKIKEILKLAKNTNLSYYDNSLHFLDENNTVFYSFQDEGCININFTKDLLSFTLYNNGQQSNSLSNKINKDSKIVLGQLLKPYFPKSYKKLAELYVKQDYKEADKLWKSGNYYKVDGRWVNFGFSLSIGKKGKR</sequence>
<dbReference type="EMBL" id="CP065425">
    <property type="protein sequence ID" value="QQZ10015.1"/>
    <property type="molecule type" value="Genomic_DNA"/>
</dbReference>
<dbReference type="RefSeq" id="WP_202778964.1">
    <property type="nucleotide sequence ID" value="NZ_CP065425.1"/>
</dbReference>
<proteinExistence type="predicted"/>
<gene>
    <name evidence="1" type="ORF">I5776_03340</name>
</gene>
<evidence type="ECO:0000313" key="2">
    <source>
        <dbReference type="Proteomes" id="UP000595691"/>
    </source>
</evidence>
<name>A0ABX7E443_9BACI</name>
<dbReference type="Proteomes" id="UP000595691">
    <property type="component" value="Chromosome"/>
</dbReference>
<protein>
    <submittedName>
        <fullName evidence="1">Uncharacterized protein</fullName>
    </submittedName>
</protein>
<evidence type="ECO:0000313" key="1">
    <source>
        <dbReference type="EMBL" id="QQZ10015.1"/>
    </source>
</evidence>
<accession>A0ABX7E443</accession>
<organism evidence="1 2">
    <name type="scientific">Heyndrickxia vini</name>
    <dbReference type="NCBI Taxonomy" id="1476025"/>
    <lineage>
        <taxon>Bacteria</taxon>
        <taxon>Bacillati</taxon>
        <taxon>Bacillota</taxon>
        <taxon>Bacilli</taxon>
        <taxon>Bacillales</taxon>
        <taxon>Bacillaceae</taxon>
        <taxon>Heyndrickxia</taxon>
    </lineage>
</organism>
<keyword evidence="2" id="KW-1185">Reference proteome</keyword>
<reference evidence="1 2" key="1">
    <citation type="submission" date="2020-11" db="EMBL/GenBank/DDBJ databases">
        <title>Taxonomic evaluation of the Bacillus sporothermodurans group of bacteria based on whole genome sequences.</title>
        <authorList>
            <person name="Fiedler G."/>
            <person name="Herbstmann A.-D."/>
            <person name="Doll E."/>
            <person name="Wenning M."/>
            <person name="Brinks E."/>
            <person name="Kabisch J."/>
            <person name="Breitenwieser F."/>
            <person name="Lappann M."/>
            <person name="Boehnlein C."/>
            <person name="Franz C."/>
        </authorList>
    </citation>
    <scope>NUCLEOTIDE SEQUENCE [LARGE SCALE GENOMIC DNA]</scope>
    <source>
        <strain evidence="1 2">JCM 19841</strain>
    </source>
</reference>